<dbReference type="EMBL" id="JANBPY010001292">
    <property type="protein sequence ID" value="KAJ1960666.1"/>
    <property type="molecule type" value="Genomic_DNA"/>
</dbReference>
<protein>
    <submittedName>
        <fullName evidence="1">Uncharacterized protein</fullName>
    </submittedName>
</protein>
<name>A0A9W8ASF6_9FUNG</name>
<evidence type="ECO:0000313" key="1">
    <source>
        <dbReference type="EMBL" id="KAJ1960666.1"/>
    </source>
</evidence>
<sequence length="660" mass="75096">MSHFLQNDSTRTKSRLLRRNPSATQFTLENNQFGLSVTSASNEDIEQCIKQLHQILQPWQTKCASAQAVGGSVTRESRSDTYPTVDDKDRLQASLDSATVGTVAGHTKVKHTTLCQLLDRTGQALANTSLSGLGVPKWYATLGLLLCVIGETPYWFTSPAVAQAVLRCYFAYIRLQPGSGVELPESKDIRRKLLTVMRRRLVTPAVLSPSVLRVLDAGGQDVTTFQTRALDITWNLIRNRLETLKQNGCTLNDHTLAKLCQLGHPLLHTSYGASFVYHLLNLVEISSTRYPLMNDYGVPCSEFTTLLSEVLASHSEIYFKHIQRNHRDRLRDAYDSILEFDILSALLDSFSTDSHNYQPMSLLQLRLQSSELWDYLGLQPRRWKAFQRACLSLLRDQPTLFVQRWWVCVGRAAIQDPSIRPGFRESLSPFAGEIFDALWSEQDSPTVAGFQATLFWWHQLYNVVHRDDDYCDQLVEAWWTLHLFPSHKAYAIRQLYTAESALSPQPSSLVLEWLSLSLQPCASSLTRLTFVDELEEMVTIFRQLYTPGEEFRAIVKQFLEDCLQSEQYNFVFFLMDLVCYWFIASNEDISEQRRWTTSVLDYVREASRNSHALSSHSGADPQGILGSMLWQLADFLEEDTTLVELRPLVSSAMAEMARDA</sequence>
<dbReference type="OrthoDB" id="10319170at2759"/>
<keyword evidence="2" id="KW-1185">Reference proteome</keyword>
<reference evidence="1" key="1">
    <citation type="submission" date="2022-07" db="EMBL/GenBank/DDBJ databases">
        <title>Phylogenomic reconstructions and comparative analyses of Kickxellomycotina fungi.</title>
        <authorList>
            <person name="Reynolds N.K."/>
            <person name="Stajich J.E."/>
            <person name="Barry K."/>
            <person name="Grigoriev I.V."/>
            <person name="Crous P."/>
            <person name="Smith M.E."/>
        </authorList>
    </citation>
    <scope>NUCLEOTIDE SEQUENCE</scope>
    <source>
        <strain evidence="1">RSA 1196</strain>
    </source>
</reference>
<proteinExistence type="predicted"/>
<dbReference type="AlphaFoldDB" id="A0A9W8ASF6"/>
<gene>
    <name evidence="1" type="ORF">IWQ62_004141</name>
</gene>
<organism evidence="1 2">
    <name type="scientific">Dispira parvispora</name>
    <dbReference type="NCBI Taxonomy" id="1520584"/>
    <lineage>
        <taxon>Eukaryota</taxon>
        <taxon>Fungi</taxon>
        <taxon>Fungi incertae sedis</taxon>
        <taxon>Zoopagomycota</taxon>
        <taxon>Kickxellomycotina</taxon>
        <taxon>Dimargaritomycetes</taxon>
        <taxon>Dimargaritales</taxon>
        <taxon>Dimargaritaceae</taxon>
        <taxon>Dispira</taxon>
    </lineage>
</organism>
<accession>A0A9W8ASF6</accession>
<comment type="caution">
    <text evidence="1">The sequence shown here is derived from an EMBL/GenBank/DDBJ whole genome shotgun (WGS) entry which is preliminary data.</text>
</comment>
<evidence type="ECO:0000313" key="2">
    <source>
        <dbReference type="Proteomes" id="UP001150925"/>
    </source>
</evidence>
<dbReference type="Proteomes" id="UP001150925">
    <property type="component" value="Unassembled WGS sequence"/>
</dbReference>